<protein>
    <submittedName>
        <fullName evidence="1">Uncharacterized protein</fullName>
    </submittedName>
</protein>
<organism evidence="1 2">
    <name type="scientific">Mycena metata</name>
    <dbReference type="NCBI Taxonomy" id="1033252"/>
    <lineage>
        <taxon>Eukaryota</taxon>
        <taxon>Fungi</taxon>
        <taxon>Dikarya</taxon>
        <taxon>Basidiomycota</taxon>
        <taxon>Agaricomycotina</taxon>
        <taxon>Agaricomycetes</taxon>
        <taxon>Agaricomycetidae</taxon>
        <taxon>Agaricales</taxon>
        <taxon>Marasmiineae</taxon>
        <taxon>Mycenaceae</taxon>
        <taxon>Mycena</taxon>
    </lineage>
</organism>
<accession>A0AAD7H7N6</accession>
<evidence type="ECO:0000313" key="1">
    <source>
        <dbReference type="EMBL" id="KAJ7714434.1"/>
    </source>
</evidence>
<evidence type="ECO:0000313" key="2">
    <source>
        <dbReference type="Proteomes" id="UP001215598"/>
    </source>
</evidence>
<reference evidence="1" key="1">
    <citation type="submission" date="2023-03" db="EMBL/GenBank/DDBJ databases">
        <title>Massive genome expansion in bonnet fungi (Mycena s.s.) driven by repeated elements and novel gene families across ecological guilds.</title>
        <authorList>
            <consortium name="Lawrence Berkeley National Laboratory"/>
            <person name="Harder C.B."/>
            <person name="Miyauchi S."/>
            <person name="Viragh M."/>
            <person name="Kuo A."/>
            <person name="Thoen E."/>
            <person name="Andreopoulos B."/>
            <person name="Lu D."/>
            <person name="Skrede I."/>
            <person name="Drula E."/>
            <person name="Henrissat B."/>
            <person name="Morin E."/>
            <person name="Kohler A."/>
            <person name="Barry K."/>
            <person name="LaButti K."/>
            <person name="Morin E."/>
            <person name="Salamov A."/>
            <person name="Lipzen A."/>
            <person name="Mereny Z."/>
            <person name="Hegedus B."/>
            <person name="Baldrian P."/>
            <person name="Stursova M."/>
            <person name="Weitz H."/>
            <person name="Taylor A."/>
            <person name="Grigoriev I.V."/>
            <person name="Nagy L.G."/>
            <person name="Martin F."/>
            <person name="Kauserud H."/>
        </authorList>
    </citation>
    <scope>NUCLEOTIDE SEQUENCE</scope>
    <source>
        <strain evidence="1">CBHHK182m</strain>
    </source>
</reference>
<sequence>LTTFRDNNGRPLVVASRLYWNLISESLFMIWKIRNDSVIKRDGAAVPAHKIHNKWLYAINLRLKFDCALTNHANFG</sequence>
<name>A0AAD7H7N6_9AGAR</name>
<proteinExistence type="predicted"/>
<feature type="non-terminal residue" evidence="1">
    <location>
        <position position="76"/>
    </location>
</feature>
<dbReference type="EMBL" id="JARKIB010000325">
    <property type="protein sequence ID" value="KAJ7714434.1"/>
    <property type="molecule type" value="Genomic_DNA"/>
</dbReference>
<keyword evidence="2" id="KW-1185">Reference proteome</keyword>
<feature type="non-terminal residue" evidence="1">
    <location>
        <position position="1"/>
    </location>
</feature>
<comment type="caution">
    <text evidence="1">The sequence shown here is derived from an EMBL/GenBank/DDBJ whole genome shotgun (WGS) entry which is preliminary data.</text>
</comment>
<dbReference type="AlphaFoldDB" id="A0AAD7H7N6"/>
<dbReference type="Proteomes" id="UP001215598">
    <property type="component" value="Unassembled WGS sequence"/>
</dbReference>
<gene>
    <name evidence="1" type="ORF">B0H16DRAFT_1280870</name>
</gene>